<dbReference type="HOGENOM" id="CLU_2161230_0_0_1"/>
<dbReference type="EMBL" id="CAQQ02045230">
    <property type="status" value="NOT_ANNOTATED_CDS"/>
    <property type="molecule type" value="Genomic_DNA"/>
</dbReference>
<reference evidence="2" key="1">
    <citation type="submission" date="2013-02" db="EMBL/GenBank/DDBJ databases">
        <authorList>
            <person name="Hughes D."/>
        </authorList>
    </citation>
    <scope>NUCLEOTIDE SEQUENCE</scope>
    <source>
        <strain>Durham</strain>
        <strain evidence="2">NC isolate 2 -- Noor lab</strain>
    </source>
</reference>
<proteinExistence type="predicted"/>
<keyword evidence="2" id="KW-1185">Reference proteome</keyword>
<sequence>MYLWSEKEFSEETCQSSIAIPPFLISADAATMKNDTEAAPKSRKLFHGLHFGIELNTLKLICRLKLKNIFSKVLNSRSLSKYMNGRKRNDRQKLHRQRVDCSKWSFNENIH</sequence>
<evidence type="ECO:0000313" key="1">
    <source>
        <dbReference type="EnsemblMetazoa" id="MESCA004122-PA"/>
    </source>
</evidence>
<name>T1GKU2_MEGSC</name>
<dbReference type="EnsemblMetazoa" id="MESCA004122-RA">
    <property type="protein sequence ID" value="MESCA004122-PA"/>
    <property type="gene ID" value="MESCA004122"/>
</dbReference>
<dbReference type="EMBL" id="CAQQ02045229">
    <property type="status" value="NOT_ANNOTATED_CDS"/>
    <property type="molecule type" value="Genomic_DNA"/>
</dbReference>
<dbReference type="AlphaFoldDB" id="T1GKU2"/>
<dbReference type="Proteomes" id="UP000015102">
    <property type="component" value="Unassembled WGS sequence"/>
</dbReference>
<protein>
    <submittedName>
        <fullName evidence="1">Uncharacterized protein</fullName>
    </submittedName>
</protein>
<reference evidence="1" key="2">
    <citation type="submission" date="2015-06" db="UniProtKB">
        <authorList>
            <consortium name="EnsemblMetazoa"/>
        </authorList>
    </citation>
    <scope>IDENTIFICATION</scope>
</reference>
<evidence type="ECO:0000313" key="2">
    <source>
        <dbReference type="Proteomes" id="UP000015102"/>
    </source>
</evidence>
<organism evidence="1 2">
    <name type="scientific">Megaselia scalaris</name>
    <name type="common">Humpbacked fly</name>
    <name type="synonym">Phora scalaris</name>
    <dbReference type="NCBI Taxonomy" id="36166"/>
    <lineage>
        <taxon>Eukaryota</taxon>
        <taxon>Metazoa</taxon>
        <taxon>Ecdysozoa</taxon>
        <taxon>Arthropoda</taxon>
        <taxon>Hexapoda</taxon>
        <taxon>Insecta</taxon>
        <taxon>Pterygota</taxon>
        <taxon>Neoptera</taxon>
        <taxon>Endopterygota</taxon>
        <taxon>Diptera</taxon>
        <taxon>Brachycera</taxon>
        <taxon>Muscomorpha</taxon>
        <taxon>Platypezoidea</taxon>
        <taxon>Phoridae</taxon>
        <taxon>Megaseliini</taxon>
        <taxon>Megaselia</taxon>
    </lineage>
</organism>
<accession>T1GKU2</accession>